<dbReference type="EMBL" id="JAAQPE010000013">
    <property type="protein sequence ID" value="KAF5691727.1"/>
    <property type="molecule type" value="Genomic_DNA"/>
</dbReference>
<dbReference type="Pfam" id="PF17124">
    <property type="entry name" value="ThiJ_like"/>
    <property type="match status" value="1"/>
</dbReference>
<accession>A0A8H5XDV9</accession>
<dbReference type="InterPro" id="IPR006073">
    <property type="entry name" value="GTP-bd"/>
</dbReference>
<evidence type="ECO:0000313" key="4">
    <source>
        <dbReference type="Proteomes" id="UP000572754"/>
    </source>
</evidence>
<dbReference type="PANTHER" id="PTHR43068:SF1">
    <property type="entry name" value="SLR1854 PROTEIN"/>
    <property type="match status" value="1"/>
</dbReference>
<gene>
    <name evidence="3" type="ORF">FCIRC_305</name>
</gene>
<reference evidence="3 4" key="2">
    <citation type="submission" date="2020-05" db="EMBL/GenBank/DDBJ databases">
        <title>Identification and distribution of gene clusters putatively required for synthesis of sphingolipid metabolism inhibitors in phylogenetically diverse species of the filamentous fungus Fusarium.</title>
        <authorList>
            <person name="Kim H.-S."/>
            <person name="Busman M."/>
            <person name="Brown D.W."/>
            <person name="Divon H."/>
            <person name="Uhlig S."/>
            <person name="Proctor R.H."/>
        </authorList>
    </citation>
    <scope>NUCLEOTIDE SEQUENCE [LARGE SCALE GENOMIC DNA]</scope>
    <source>
        <strain evidence="3 4">NRRL 25331</strain>
    </source>
</reference>
<dbReference type="CDD" id="cd00882">
    <property type="entry name" value="Ras_like_GTPase"/>
    <property type="match status" value="1"/>
</dbReference>
<keyword evidence="4" id="KW-1185">Reference proteome</keyword>
<feature type="domain" description="G" evidence="2">
    <location>
        <begin position="19"/>
        <end position="75"/>
    </location>
</feature>
<keyword evidence="1" id="KW-0315">Glutamine amidotransferase</keyword>
<protein>
    <recommendedName>
        <fullName evidence="2">G domain-containing protein</fullName>
    </recommendedName>
</protein>
<dbReference type="Pfam" id="PF01926">
    <property type="entry name" value="MMR_HSR1"/>
    <property type="match status" value="1"/>
</dbReference>
<evidence type="ECO:0000259" key="2">
    <source>
        <dbReference type="Pfam" id="PF01926"/>
    </source>
</evidence>
<dbReference type="Gene3D" id="3.40.50.880">
    <property type="match status" value="1"/>
</dbReference>
<name>A0A8H5XDV9_FUSCI</name>
<organism evidence="3 4">
    <name type="scientific">Fusarium circinatum</name>
    <name type="common">Pitch canker fungus</name>
    <name type="synonym">Gibberella circinata</name>
    <dbReference type="NCBI Taxonomy" id="48490"/>
    <lineage>
        <taxon>Eukaryota</taxon>
        <taxon>Fungi</taxon>
        <taxon>Dikarya</taxon>
        <taxon>Ascomycota</taxon>
        <taxon>Pezizomycotina</taxon>
        <taxon>Sordariomycetes</taxon>
        <taxon>Hypocreomycetidae</taxon>
        <taxon>Hypocreales</taxon>
        <taxon>Nectriaceae</taxon>
        <taxon>Fusarium</taxon>
        <taxon>Fusarium fujikuroi species complex</taxon>
    </lineage>
</organism>
<proteinExistence type="predicted"/>
<dbReference type="InterPro" id="IPR027417">
    <property type="entry name" value="P-loop_NTPase"/>
</dbReference>
<reference evidence="4" key="1">
    <citation type="journal article" date="2020" name="BMC Genomics">
        <title>Correction to: Identification and distribution of gene clusters required for synthesis of sphingolipid metabolism inhibitors in diverse species of the filamentous fungus Fusarium.</title>
        <authorList>
            <person name="Kim H.S."/>
            <person name="Lohmar J.M."/>
            <person name="Busman M."/>
            <person name="Brown D.W."/>
            <person name="Naumann T.A."/>
            <person name="Divon H.H."/>
            <person name="Lysoe E."/>
            <person name="Uhlig S."/>
            <person name="Proctor R.H."/>
        </authorList>
    </citation>
    <scope>NUCLEOTIDE SEQUENCE [LARGE SCALE GENOMIC DNA]</scope>
    <source>
        <strain evidence="4">NRRL 25331</strain>
    </source>
</reference>
<dbReference type="SUPFAM" id="SSF52540">
    <property type="entry name" value="P-loop containing nucleoside triphosphate hydrolases"/>
    <property type="match status" value="1"/>
</dbReference>
<dbReference type="SUPFAM" id="SSF52317">
    <property type="entry name" value="Class I glutamine amidotransferase-like"/>
    <property type="match status" value="1"/>
</dbReference>
<dbReference type="AlphaFoldDB" id="A0A8H5XDV9"/>
<dbReference type="PANTHER" id="PTHR43068">
    <property type="entry name" value="SLR1854 PROTEIN"/>
    <property type="match status" value="1"/>
</dbReference>
<dbReference type="InterPro" id="IPR032633">
    <property type="entry name" value="ThiJ-like"/>
</dbReference>
<dbReference type="Proteomes" id="UP000572754">
    <property type="component" value="Unassembled WGS sequence"/>
</dbReference>
<dbReference type="GO" id="GO:0005525">
    <property type="term" value="F:GTP binding"/>
    <property type="evidence" value="ECO:0007669"/>
    <property type="project" value="InterPro"/>
</dbReference>
<comment type="caution">
    <text evidence="3">The sequence shown here is derived from an EMBL/GenBank/DDBJ whole genome shotgun (WGS) entry which is preliminary data.</text>
</comment>
<sequence length="663" mass="74521">MNHDFSLAARSPSAGDAVILVMGITGVGKSTFISKLTGEDAGIGRDLTSYTKGIGIYSMNVENRVIYLVDTPGFNDTWRSDLDILKEISYVTSTIYKHGMKLAGILYLHRISDNRVSGSAAKNFTLLQRICGLDAASRVFLVTTMWDQINTRGPDYHEAEMRETRLSCTIEFWGTLCQQGSQTRRWLGDYETGIKAINELLVLNEKGGYLTQQLQRELVDEDRPLAETTAGRELLIEYSSVERKCAQEVLSFEQGSYNEPEASTSLLEVRSQLRDMKLAQQELRVSLRGVFFEREKAYSKVLQKVCTEQKQLAKEVEKGRRDYQRLLNDNSANDALLGEERQSWQLRRQELDDEVRLGHRTRTSAQEERQRIEEEENDFHESFQQLSLENEEQSIKTQQMVEKLRKRDVMKRNLLPLLGVLGGTGLAIAETAVPYAAFKEAGFKVQFATETGKTPECDKTMMEGNTGKLLGAKAAVVKEYKPMLESGEARHPLSWTAPGFSLHEYNHVLFTGGHDKAMRQIIDSQAVHKLMLDYFPKTKKPSNKAVGAICHGVMVLSSAKGSGGKSVLHDCTTTTLPGFFESSVYWATRAFLGDYYKTYGAGSENTEDSVRSSLADASRQFKGSNSFNPFVVKDKEYNYVSARWPGDADLFAKDLVDLVRESQ</sequence>
<dbReference type="Gene3D" id="3.40.50.300">
    <property type="entry name" value="P-loop containing nucleotide triphosphate hydrolases"/>
    <property type="match status" value="1"/>
</dbReference>
<evidence type="ECO:0000256" key="1">
    <source>
        <dbReference type="ARBA" id="ARBA00022962"/>
    </source>
</evidence>
<evidence type="ECO:0000313" key="3">
    <source>
        <dbReference type="EMBL" id="KAF5691727.1"/>
    </source>
</evidence>
<dbReference type="InterPro" id="IPR029062">
    <property type="entry name" value="Class_I_gatase-like"/>
</dbReference>